<proteinExistence type="predicted"/>
<evidence type="ECO:0000259" key="1">
    <source>
        <dbReference type="Pfam" id="PF12975"/>
    </source>
</evidence>
<dbReference type="AlphaFoldDB" id="A0A7W7IYS3"/>
<dbReference type="Pfam" id="PF12975">
    <property type="entry name" value="DUF3859"/>
    <property type="match status" value="1"/>
</dbReference>
<accession>A0A7W7IYS3</accession>
<name>A0A7W7IYS3_9FLAO</name>
<dbReference type="EMBL" id="JACHLD010000005">
    <property type="protein sequence ID" value="MBB4803066.1"/>
    <property type="molecule type" value="Genomic_DNA"/>
</dbReference>
<sequence length="166" mass="19183">MKIFYTFVSLFVLHTIFSQTTIKSKNFGTLEFKELEYGLAQVESGTTDQLKNSPTGTHGWLKDFAIVKNSDSIKAVKKANFGVVYIVKAKDTVDIPIEIEWIYPEKVTNSKGEKFKNIRYTTKRPTNIASASSYSLDEPYELVKGKWEMNLYFENKRIYSKTFILY</sequence>
<dbReference type="InterPro" id="IPR024331">
    <property type="entry name" value="DUF3859"/>
</dbReference>
<gene>
    <name evidence="2" type="ORF">HNP37_003141</name>
</gene>
<comment type="caution">
    <text evidence="2">The sequence shown here is derived from an EMBL/GenBank/DDBJ whole genome shotgun (WGS) entry which is preliminary data.</text>
</comment>
<feature type="domain" description="DUF3859" evidence="1">
    <location>
        <begin position="33"/>
        <end position="163"/>
    </location>
</feature>
<organism evidence="2 3">
    <name type="scientific">Flavobacterium nitrogenifigens</name>
    <dbReference type="NCBI Taxonomy" id="1617283"/>
    <lineage>
        <taxon>Bacteria</taxon>
        <taxon>Pseudomonadati</taxon>
        <taxon>Bacteroidota</taxon>
        <taxon>Flavobacteriia</taxon>
        <taxon>Flavobacteriales</taxon>
        <taxon>Flavobacteriaceae</taxon>
        <taxon>Flavobacterium</taxon>
    </lineage>
</organism>
<keyword evidence="3" id="KW-1185">Reference proteome</keyword>
<protein>
    <recommendedName>
        <fullName evidence="1">DUF3859 domain-containing protein</fullName>
    </recommendedName>
</protein>
<dbReference type="Proteomes" id="UP000561681">
    <property type="component" value="Unassembled WGS sequence"/>
</dbReference>
<dbReference type="Gene3D" id="2.60.40.2390">
    <property type="match status" value="1"/>
</dbReference>
<dbReference type="RefSeq" id="WP_184163955.1">
    <property type="nucleotide sequence ID" value="NZ_JACHLD010000005.1"/>
</dbReference>
<evidence type="ECO:0000313" key="2">
    <source>
        <dbReference type="EMBL" id="MBB4803066.1"/>
    </source>
</evidence>
<evidence type="ECO:0000313" key="3">
    <source>
        <dbReference type="Proteomes" id="UP000561681"/>
    </source>
</evidence>
<reference evidence="2 3" key="1">
    <citation type="submission" date="2020-08" db="EMBL/GenBank/DDBJ databases">
        <title>Functional genomics of gut bacteria from endangered species of beetles.</title>
        <authorList>
            <person name="Carlos-Shanley C."/>
        </authorList>
    </citation>
    <scope>NUCLEOTIDE SEQUENCE [LARGE SCALE GENOMIC DNA]</scope>
    <source>
        <strain evidence="2 3">S00142</strain>
    </source>
</reference>